<dbReference type="InterPro" id="IPR000390">
    <property type="entry name" value="Small_drug/metabolite_transptr"/>
</dbReference>
<dbReference type="Proteomes" id="UP000035170">
    <property type="component" value="Unassembled WGS sequence"/>
</dbReference>
<dbReference type="InterPro" id="IPR045324">
    <property type="entry name" value="Small_multidrug_res"/>
</dbReference>
<dbReference type="FunFam" id="1.10.3730.20:FF:000001">
    <property type="entry name" value="Quaternary ammonium compound resistance transporter SugE"/>
    <property type="match status" value="1"/>
</dbReference>
<dbReference type="Pfam" id="PF00893">
    <property type="entry name" value="Multi_Drug_Res"/>
    <property type="match status" value="1"/>
</dbReference>
<dbReference type="RefSeq" id="WP_047783319.1">
    <property type="nucleotide sequence ID" value="NZ_JZWI01000004.1"/>
</dbReference>
<dbReference type="AlphaFoldDB" id="A0A0H2M7R6"/>
<evidence type="ECO:0000256" key="2">
    <source>
        <dbReference type="ARBA" id="ARBA00022448"/>
    </source>
</evidence>
<evidence type="ECO:0000256" key="6">
    <source>
        <dbReference type="ARBA" id="ARBA00023136"/>
    </source>
</evidence>
<dbReference type="PANTHER" id="PTHR30561">
    <property type="entry name" value="SMR FAMILY PROTON-DEPENDENT DRUG EFFLUX TRANSPORTER SUGE"/>
    <property type="match status" value="1"/>
</dbReference>
<dbReference type="GO" id="GO:0005886">
    <property type="term" value="C:plasma membrane"/>
    <property type="evidence" value="ECO:0007669"/>
    <property type="project" value="UniProtKB-SubCell"/>
</dbReference>
<dbReference type="GO" id="GO:1990961">
    <property type="term" value="P:xenobiotic detoxification by transmembrane export across the plasma membrane"/>
    <property type="evidence" value="ECO:0007669"/>
    <property type="project" value="UniProtKB-ARBA"/>
</dbReference>
<comment type="subcellular location">
    <subcellularLocation>
        <location evidence="1 8">Cell membrane</location>
        <topology evidence="1 8">Multi-pass membrane protein</topology>
    </subcellularLocation>
</comment>
<keyword evidence="4 8" id="KW-0812">Transmembrane</keyword>
<keyword evidence="11" id="KW-1185">Reference proteome</keyword>
<dbReference type="Gene3D" id="1.10.3730.20">
    <property type="match status" value="1"/>
</dbReference>
<evidence type="ECO:0000256" key="8">
    <source>
        <dbReference type="RuleBase" id="RU003942"/>
    </source>
</evidence>
<comment type="similarity">
    <text evidence="7 8">Belongs to the drug/metabolite transporter (DMT) superfamily. Small multidrug resistance (SMR) (TC 2.A.7.1) family.</text>
</comment>
<evidence type="ECO:0000256" key="4">
    <source>
        <dbReference type="ARBA" id="ARBA00022692"/>
    </source>
</evidence>
<sequence length="112" mass="11666">MGPQTFSWLLLAASIAAEVAGTIALRHADGFTRLTPSLAVGVCYAAAIWLMSIAVRHLEIGLAYAVWAGSGTALTAAFGILWFDESTTLPRIAGVAMIAIGVVVLNLETHPS</sequence>
<feature type="transmembrane region" description="Helical" evidence="9">
    <location>
        <begin position="62"/>
        <end position="83"/>
    </location>
</feature>
<feature type="transmembrane region" description="Helical" evidence="9">
    <location>
        <begin position="89"/>
        <end position="107"/>
    </location>
</feature>
<accession>A0A0H2M7R6</accession>
<dbReference type="PANTHER" id="PTHR30561:SF1">
    <property type="entry name" value="MULTIDRUG TRANSPORTER EMRE"/>
    <property type="match status" value="1"/>
</dbReference>
<keyword evidence="6 9" id="KW-0472">Membrane</keyword>
<evidence type="ECO:0000256" key="9">
    <source>
        <dbReference type="SAM" id="Phobius"/>
    </source>
</evidence>
<feature type="transmembrane region" description="Helical" evidence="9">
    <location>
        <begin position="38"/>
        <end position="55"/>
    </location>
</feature>
<dbReference type="EMBL" id="JZWI01000004">
    <property type="protein sequence ID" value="KLN58186.1"/>
    <property type="molecule type" value="Genomic_DNA"/>
</dbReference>
<evidence type="ECO:0000256" key="3">
    <source>
        <dbReference type="ARBA" id="ARBA00022475"/>
    </source>
</evidence>
<protein>
    <submittedName>
        <fullName evidence="10">Multidrug transporter EmrE</fullName>
    </submittedName>
</protein>
<comment type="caution">
    <text evidence="10">The sequence shown here is derived from an EMBL/GenBank/DDBJ whole genome shotgun (WGS) entry which is preliminary data.</text>
</comment>
<dbReference type="PATRIC" id="fig|34073.19.peg.737"/>
<evidence type="ECO:0000256" key="7">
    <source>
        <dbReference type="ARBA" id="ARBA00038032"/>
    </source>
</evidence>
<evidence type="ECO:0000313" key="10">
    <source>
        <dbReference type="EMBL" id="KLN58186.1"/>
    </source>
</evidence>
<evidence type="ECO:0000313" key="11">
    <source>
        <dbReference type="Proteomes" id="UP000035170"/>
    </source>
</evidence>
<organism evidence="10 11">
    <name type="scientific">Variovorax paradoxus</name>
    <dbReference type="NCBI Taxonomy" id="34073"/>
    <lineage>
        <taxon>Bacteria</taxon>
        <taxon>Pseudomonadati</taxon>
        <taxon>Pseudomonadota</taxon>
        <taxon>Betaproteobacteria</taxon>
        <taxon>Burkholderiales</taxon>
        <taxon>Comamonadaceae</taxon>
        <taxon>Variovorax</taxon>
    </lineage>
</organism>
<keyword evidence="5 9" id="KW-1133">Transmembrane helix</keyword>
<reference evidence="10 11" key="1">
    <citation type="submission" date="2015-03" db="EMBL/GenBank/DDBJ databases">
        <title>Genome sequence of Variovorax paradoxus TBEA6.</title>
        <authorList>
            <person name="Poehlein A."/>
            <person name="Schuldes J."/>
            <person name="Wuebbeler J.H."/>
            <person name="Hiessl S."/>
            <person name="Steinbuechel A."/>
            <person name="Daniel R."/>
        </authorList>
    </citation>
    <scope>NUCLEOTIDE SEQUENCE [LARGE SCALE GENOMIC DNA]</scope>
    <source>
        <strain evidence="10 11">TBEA6</strain>
    </source>
</reference>
<name>A0A0H2M7R6_VARPD</name>
<dbReference type="SUPFAM" id="SSF103481">
    <property type="entry name" value="Multidrug resistance efflux transporter EmrE"/>
    <property type="match status" value="1"/>
</dbReference>
<evidence type="ECO:0000256" key="1">
    <source>
        <dbReference type="ARBA" id="ARBA00004651"/>
    </source>
</evidence>
<keyword evidence="2" id="KW-0813">Transport</keyword>
<proteinExistence type="inferred from homology"/>
<dbReference type="GO" id="GO:0022857">
    <property type="term" value="F:transmembrane transporter activity"/>
    <property type="evidence" value="ECO:0007669"/>
    <property type="project" value="InterPro"/>
</dbReference>
<evidence type="ECO:0000256" key="5">
    <source>
        <dbReference type="ARBA" id="ARBA00022989"/>
    </source>
</evidence>
<keyword evidence="3" id="KW-1003">Cell membrane</keyword>
<gene>
    <name evidence="10" type="primary">emrE</name>
    <name evidence="10" type="ORF">VPARA_07290</name>
</gene>
<dbReference type="InterPro" id="IPR037185">
    <property type="entry name" value="EmrE-like"/>
</dbReference>